<organism evidence="1 2">
    <name type="scientific">Dioscorea zingiberensis</name>
    <dbReference type="NCBI Taxonomy" id="325984"/>
    <lineage>
        <taxon>Eukaryota</taxon>
        <taxon>Viridiplantae</taxon>
        <taxon>Streptophyta</taxon>
        <taxon>Embryophyta</taxon>
        <taxon>Tracheophyta</taxon>
        <taxon>Spermatophyta</taxon>
        <taxon>Magnoliopsida</taxon>
        <taxon>Liliopsida</taxon>
        <taxon>Dioscoreales</taxon>
        <taxon>Dioscoreaceae</taxon>
        <taxon>Dioscorea</taxon>
    </lineage>
</organism>
<dbReference type="Proteomes" id="UP001085076">
    <property type="component" value="Miscellaneous, Linkage group lg01"/>
</dbReference>
<name>A0A9D5D3X0_9LILI</name>
<keyword evidence="2" id="KW-1185">Reference proteome</keyword>
<evidence type="ECO:0000313" key="1">
    <source>
        <dbReference type="EMBL" id="KAJ0984906.1"/>
    </source>
</evidence>
<reference evidence="1" key="2">
    <citation type="journal article" date="2022" name="Hortic Res">
        <title>The genome of Dioscorea zingiberensis sheds light on the biosynthesis, origin and evolution of the medicinally important diosgenin saponins.</title>
        <authorList>
            <person name="Li Y."/>
            <person name="Tan C."/>
            <person name="Li Z."/>
            <person name="Guo J."/>
            <person name="Li S."/>
            <person name="Chen X."/>
            <person name="Wang C."/>
            <person name="Dai X."/>
            <person name="Yang H."/>
            <person name="Song W."/>
            <person name="Hou L."/>
            <person name="Xu J."/>
            <person name="Tong Z."/>
            <person name="Xu A."/>
            <person name="Yuan X."/>
            <person name="Wang W."/>
            <person name="Yang Q."/>
            <person name="Chen L."/>
            <person name="Sun Z."/>
            <person name="Wang K."/>
            <person name="Pan B."/>
            <person name="Chen J."/>
            <person name="Bao Y."/>
            <person name="Liu F."/>
            <person name="Qi X."/>
            <person name="Gang D.R."/>
            <person name="Wen J."/>
            <person name="Li J."/>
        </authorList>
    </citation>
    <scope>NUCLEOTIDE SEQUENCE</scope>
    <source>
        <strain evidence="1">Dzin_1.0</strain>
    </source>
</reference>
<protein>
    <submittedName>
        <fullName evidence="1">Uncharacterized protein</fullName>
    </submittedName>
</protein>
<sequence length="111" mass="12556">MISFLCLKLTQFQPLFVSPLVSLALLDFLCNILKGMQNSSVTNGHDGLLDLSFKLVFQKKKRAFFIEDAANRSNLMRMSIECKKSGISINWTSIFLVLTSYRLQEALLFSG</sequence>
<reference evidence="1" key="1">
    <citation type="submission" date="2021-03" db="EMBL/GenBank/DDBJ databases">
        <authorList>
            <person name="Li Z."/>
            <person name="Yang C."/>
        </authorList>
    </citation>
    <scope>NUCLEOTIDE SEQUENCE</scope>
    <source>
        <strain evidence="1">Dzin_1.0</strain>
        <tissue evidence="1">Leaf</tissue>
    </source>
</reference>
<comment type="caution">
    <text evidence="1">The sequence shown here is derived from an EMBL/GenBank/DDBJ whole genome shotgun (WGS) entry which is preliminary data.</text>
</comment>
<dbReference type="AlphaFoldDB" id="A0A9D5D3X0"/>
<accession>A0A9D5D3X0</accession>
<proteinExistence type="predicted"/>
<dbReference type="EMBL" id="JAGGNH010000001">
    <property type="protein sequence ID" value="KAJ0984906.1"/>
    <property type="molecule type" value="Genomic_DNA"/>
</dbReference>
<gene>
    <name evidence="1" type="ORF">J5N97_003262</name>
</gene>
<evidence type="ECO:0000313" key="2">
    <source>
        <dbReference type="Proteomes" id="UP001085076"/>
    </source>
</evidence>